<accession>A0ABQ8JVQ4</accession>
<dbReference type="Proteomes" id="UP000887458">
    <property type="component" value="Unassembled WGS sequence"/>
</dbReference>
<evidence type="ECO:0000259" key="1">
    <source>
        <dbReference type="Pfam" id="PF11788"/>
    </source>
</evidence>
<gene>
    <name evidence="2" type="primary">DBR1</name>
    <name evidence="2" type="ORF">DERP_002814</name>
</gene>
<dbReference type="EMBL" id="NJHN03000008">
    <property type="protein sequence ID" value="KAH9426714.1"/>
    <property type="molecule type" value="Genomic_DNA"/>
</dbReference>
<dbReference type="Pfam" id="PF11788">
    <property type="entry name" value="MRP-L46"/>
    <property type="match status" value="1"/>
</dbReference>
<keyword evidence="3" id="KW-1185">Reference proteome</keyword>
<protein>
    <submittedName>
        <fullName evidence="2">Lariat debranching enzyme</fullName>
    </submittedName>
</protein>
<dbReference type="InterPro" id="IPR040008">
    <property type="entry name" value="Ribosomal_mL46"/>
</dbReference>
<name>A0ABQ8JVQ4_DERPT</name>
<dbReference type="InterPro" id="IPR021757">
    <property type="entry name" value="Ribosomal_mL46_N"/>
</dbReference>
<proteinExistence type="predicted"/>
<reference evidence="2 3" key="2">
    <citation type="journal article" date="2022" name="Mol. Biol. Evol.">
        <title>Comparative Genomics Reveals Insights into the Divergent Evolution of Astigmatic Mites and Household Pest Adaptations.</title>
        <authorList>
            <person name="Xiong Q."/>
            <person name="Wan A.T."/>
            <person name="Liu X."/>
            <person name="Fung C.S."/>
            <person name="Xiao X."/>
            <person name="Malainual N."/>
            <person name="Hou J."/>
            <person name="Wang L."/>
            <person name="Wang M."/>
            <person name="Yang K.Y."/>
            <person name="Cui Y."/>
            <person name="Leung E.L."/>
            <person name="Nong W."/>
            <person name="Shin S.K."/>
            <person name="Au S.W."/>
            <person name="Jeong K.Y."/>
            <person name="Chew F.T."/>
            <person name="Hui J.H."/>
            <person name="Leung T.F."/>
            <person name="Tungtrongchitr A."/>
            <person name="Zhong N."/>
            <person name="Liu Z."/>
            <person name="Tsui S.K."/>
        </authorList>
    </citation>
    <scope>NUCLEOTIDE SEQUENCE [LARGE SCALE GENOMIC DNA]</scope>
    <source>
        <strain evidence="2">Derp</strain>
    </source>
</reference>
<dbReference type="PANTHER" id="PTHR13124">
    <property type="entry name" value="39S RIBOSOMAL PROTEIN L46, MITOCHONDRIAL PRECURSOR-RELATED"/>
    <property type="match status" value="1"/>
</dbReference>
<feature type="domain" description="Large ribosomal subunit protein mL46 N-terminal" evidence="1">
    <location>
        <begin position="36"/>
        <end position="130"/>
    </location>
</feature>
<sequence>MSLQRVSLIRLIRIDRFCPKIFNRSISSNSNNPSQWDLFAGICLQRCPLIVPELNWLEKRAQNMFNKIELANSLYSDHEMRHFENLRRAERIASGVNVSEKDLEEAAKQTAQDFEEASIKEMKQFQFGNSVTKADLSNNEKSIDRSLDKYLYLVIKTKLGSNEHWLFPQEQYQPDQDKSLRQTAERALENCFPSKKDKSPSVIVKFLGNCPSAFYSYRYPRQLINERQKQGARIFLFKCQLDVNEEGKHSAIQDKTFGNRILKAENSLDFSWLTRNELCQRLPERYWKQLGLAIYPDEIINIDKLIQSSKRRNINRLTKRLEKIEVAN</sequence>
<evidence type="ECO:0000313" key="3">
    <source>
        <dbReference type="Proteomes" id="UP000887458"/>
    </source>
</evidence>
<organism evidence="2 3">
    <name type="scientific">Dermatophagoides pteronyssinus</name>
    <name type="common">European house dust mite</name>
    <dbReference type="NCBI Taxonomy" id="6956"/>
    <lineage>
        <taxon>Eukaryota</taxon>
        <taxon>Metazoa</taxon>
        <taxon>Ecdysozoa</taxon>
        <taxon>Arthropoda</taxon>
        <taxon>Chelicerata</taxon>
        <taxon>Arachnida</taxon>
        <taxon>Acari</taxon>
        <taxon>Acariformes</taxon>
        <taxon>Sarcoptiformes</taxon>
        <taxon>Astigmata</taxon>
        <taxon>Psoroptidia</taxon>
        <taxon>Analgoidea</taxon>
        <taxon>Pyroglyphidae</taxon>
        <taxon>Dermatophagoidinae</taxon>
        <taxon>Dermatophagoides</taxon>
    </lineage>
</organism>
<reference evidence="2 3" key="1">
    <citation type="journal article" date="2018" name="J. Allergy Clin. Immunol.">
        <title>High-quality assembly of Dermatophagoides pteronyssinus genome and transcriptome reveals a wide range of novel allergens.</title>
        <authorList>
            <person name="Liu X.Y."/>
            <person name="Yang K.Y."/>
            <person name="Wang M.Q."/>
            <person name="Kwok J.S."/>
            <person name="Zeng X."/>
            <person name="Yang Z."/>
            <person name="Xiao X.J."/>
            <person name="Lau C.P."/>
            <person name="Li Y."/>
            <person name="Huang Z.M."/>
            <person name="Ba J.G."/>
            <person name="Yim A.K."/>
            <person name="Ouyang C.Y."/>
            <person name="Ngai S.M."/>
            <person name="Chan T.F."/>
            <person name="Leung E.L."/>
            <person name="Liu L."/>
            <person name="Liu Z.G."/>
            <person name="Tsui S.K."/>
        </authorList>
    </citation>
    <scope>NUCLEOTIDE SEQUENCE [LARGE SCALE GENOMIC DNA]</scope>
    <source>
        <strain evidence="2">Derp</strain>
    </source>
</reference>
<comment type="caution">
    <text evidence="2">The sequence shown here is derived from an EMBL/GenBank/DDBJ whole genome shotgun (WGS) entry which is preliminary data.</text>
</comment>
<dbReference type="PANTHER" id="PTHR13124:SF12">
    <property type="entry name" value="LARGE RIBOSOMAL SUBUNIT PROTEIN ML46"/>
    <property type="match status" value="1"/>
</dbReference>
<dbReference type="Gene3D" id="3.90.79.10">
    <property type="entry name" value="Nucleoside Triphosphate Pyrophosphohydrolase"/>
    <property type="match status" value="1"/>
</dbReference>
<evidence type="ECO:0000313" key="2">
    <source>
        <dbReference type="EMBL" id="KAH9426714.1"/>
    </source>
</evidence>